<reference evidence="1" key="1">
    <citation type="submission" date="2015-10" db="EMBL/GenBank/DDBJ databases">
        <authorList>
            <person name="Gilbert D.G."/>
        </authorList>
    </citation>
    <scope>NUCLEOTIDE SEQUENCE</scope>
</reference>
<dbReference type="Gene3D" id="3.90.1300.10">
    <property type="entry name" value="Amidase signature (AS) domain"/>
    <property type="match status" value="1"/>
</dbReference>
<sequence>MPCGFSDTGLPIGLQLAGKPFDELTVLRAAHAYEQATDWHTRRPPL</sequence>
<organism evidence="1">
    <name type="scientific">hydrothermal vent metagenome</name>
    <dbReference type="NCBI Taxonomy" id="652676"/>
    <lineage>
        <taxon>unclassified sequences</taxon>
        <taxon>metagenomes</taxon>
        <taxon>ecological metagenomes</taxon>
    </lineage>
</organism>
<dbReference type="GO" id="GO:0050567">
    <property type="term" value="F:glutaminyl-tRNA synthase (glutamine-hydrolyzing) activity"/>
    <property type="evidence" value="ECO:0007669"/>
    <property type="project" value="UniProtKB-EC"/>
</dbReference>
<dbReference type="AlphaFoldDB" id="A0A160V6Z6"/>
<evidence type="ECO:0000313" key="1">
    <source>
        <dbReference type="EMBL" id="CUV01579.1"/>
    </source>
</evidence>
<accession>A0A160V6Z6</accession>
<dbReference type="InterPro" id="IPR036928">
    <property type="entry name" value="AS_sf"/>
</dbReference>
<proteinExistence type="predicted"/>
<dbReference type="GO" id="GO:0050566">
    <property type="term" value="F:asparaginyl-tRNA synthase (glutamine-hydrolyzing) activity"/>
    <property type="evidence" value="ECO:0007669"/>
    <property type="project" value="UniProtKB-EC"/>
</dbReference>
<dbReference type="GO" id="GO:0016740">
    <property type="term" value="F:transferase activity"/>
    <property type="evidence" value="ECO:0007669"/>
    <property type="project" value="UniProtKB-KW"/>
</dbReference>
<dbReference type="EC" id="6.3.5.6" evidence="1"/>
<dbReference type="EMBL" id="FAXA01000101">
    <property type="protein sequence ID" value="CUV01579.1"/>
    <property type="molecule type" value="Genomic_DNA"/>
</dbReference>
<dbReference type="EC" id="6.3.5.7" evidence="1"/>
<dbReference type="SUPFAM" id="SSF75304">
    <property type="entry name" value="Amidase signature (AS) enzymes"/>
    <property type="match status" value="1"/>
</dbReference>
<name>A0A160V6Z6_9ZZZZ</name>
<keyword evidence="1" id="KW-0436">Ligase</keyword>
<gene>
    <name evidence="1" type="ORF">MGWOODY_Clf1980</name>
</gene>
<keyword evidence="1" id="KW-0808">Transferase</keyword>
<protein>
    <submittedName>
        <fullName evidence="1">Aspartyl-tRNA(Asn) amidotransferase subunit A @ Glutamyl-tRNA(Gln) amidotransferase subunit A</fullName>
        <ecNumber evidence="1">6.3.5.6</ecNumber>
        <ecNumber evidence="1">6.3.5.7</ecNumber>
    </submittedName>
</protein>